<evidence type="ECO:0000313" key="3">
    <source>
        <dbReference type="Proteomes" id="UP000623467"/>
    </source>
</evidence>
<feature type="signal peptide" evidence="1">
    <location>
        <begin position="1"/>
        <end position="19"/>
    </location>
</feature>
<evidence type="ECO:0000313" key="2">
    <source>
        <dbReference type="EMBL" id="KAF7342839.1"/>
    </source>
</evidence>
<dbReference type="Proteomes" id="UP000623467">
    <property type="component" value="Unassembled WGS sequence"/>
</dbReference>
<comment type="caution">
    <text evidence="2">The sequence shown here is derived from an EMBL/GenBank/DDBJ whole genome shotgun (WGS) entry which is preliminary data.</text>
</comment>
<dbReference type="OrthoDB" id="3002421at2759"/>
<proteinExistence type="predicted"/>
<gene>
    <name evidence="2" type="ORF">MSAN_02000000</name>
</gene>
<reference evidence="2" key="1">
    <citation type="submission" date="2020-05" db="EMBL/GenBank/DDBJ databases">
        <title>Mycena genomes resolve the evolution of fungal bioluminescence.</title>
        <authorList>
            <person name="Tsai I.J."/>
        </authorList>
    </citation>
    <scope>NUCLEOTIDE SEQUENCE</scope>
    <source>
        <strain evidence="2">160909Yilan</strain>
    </source>
</reference>
<dbReference type="EMBL" id="JACAZH010000024">
    <property type="protein sequence ID" value="KAF7342839.1"/>
    <property type="molecule type" value="Genomic_DNA"/>
</dbReference>
<evidence type="ECO:0000256" key="1">
    <source>
        <dbReference type="SAM" id="SignalP"/>
    </source>
</evidence>
<sequence>MFNKVALLFFAFVASTALAAPIPDVSNDILQQCIAAGGDAFDCAQESEAPPTCNKDLITSNLATLQQTVQDIQNVGLVSPDPLAADQGGATLSTIVTALNAADTANTAGDFATVASNLQTIVDTTNTFLGPLLEDGLESGDDLTVNETAEDTLTIAQLCASSS</sequence>
<protein>
    <submittedName>
        <fullName evidence="2">Uncharacterized protein</fullName>
    </submittedName>
</protein>
<accession>A0A8H6XLI4</accession>
<name>A0A8H6XLI4_9AGAR</name>
<keyword evidence="1" id="KW-0732">Signal</keyword>
<keyword evidence="3" id="KW-1185">Reference proteome</keyword>
<organism evidence="2 3">
    <name type="scientific">Mycena sanguinolenta</name>
    <dbReference type="NCBI Taxonomy" id="230812"/>
    <lineage>
        <taxon>Eukaryota</taxon>
        <taxon>Fungi</taxon>
        <taxon>Dikarya</taxon>
        <taxon>Basidiomycota</taxon>
        <taxon>Agaricomycotina</taxon>
        <taxon>Agaricomycetes</taxon>
        <taxon>Agaricomycetidae</taxon>
        <taxon>Agaricales</taxon>
        <taxon>Marasmiineae</taxon>
        <taxon>Mycenaceae</taxon>
        <taxon>Mycena</taxon>
    </lineage>
</organism>
<dbReference type="AlphaFoldDB" id="A0A8H6XLI4"/>
<feature type="chain" id="PRO_5034492485" evidence="1">
    <location>
        <begin position="20"/>
        <end position="163"/>
    </location>
</feature>